<evidence type="ECO:0000256" key="1">
    <source>
        <dbReference type="ARBA" id="ARBA00022679"/>
    </source>
</evidence>
<dbReference type="RefSeq" id="WP_171323655.1">
    <property type="nucleotide sequence ID" value="NZ_JABFBC010000001.1"/>
</dbReference>
<dbReference type="PROSITE" id="PS51186">
    <property type="entry name" value="GNAT"/>
    <property type="match status" value="1"/>
</dbReference>
<accession>A0A849L1G7</accession>
<dbReference type="InterPro" id="IPR050832">
    <property type="entry name" value="Bact_Acetyltransf"/>
</dbReference>
<name>A0A849L1G7_9RHOB</name>
<evidence type="ECO:0000313" key="5">
    <source>
        <dbReference type="Proteomes" id="UP000572377"/>
    </source>
</evidence>
<keyword evidence="1 4" id="KW-0808">Transferase</keyword>
<keyword evidence="5" id="KW-1185">Reference proteome</keyword>
<dbReference type="SUPFAM" id="SSF55729">
    <property type="entry name" value="Acyl-CoA N-acyltransferases (Nat)"/>
    <property type="match status" value="1"/>
</dbReference>
<dbReference type="InterPro" id="IPR000182">
    <property type="entry name" value="GNAT_dom"/>
</dbReference>
<protein>
    <submittedName>
        <fullName evidence="4">GNAT family N-acetyltransferase</fullName>
    </submittedName>
</protein>
<organism evidence="4 5">
    <name type="scientific">Halovulum dunhuangense</name>
    <dbReference type="NCBI Taxonomy" id="1505036"/>
    <lineage>
        <taxon>Bacteria</taxon>
        <taxon>Pseudomonadati</taxon>
        <taxon>Pseudomonadota</taxon>
        <taxon>Alphaproteobacteria</taxon>
        <taxon>Rhodobacterales</taxon>
        <taxon>Paracoccaceae</taxon>
        <taxon>Halovulum</taxon>
    </lineage>
</organism>
<dbReference type="GO" id="GO:0016747">
    <property type="term" value="F:acyltransferase activity, transferring groups other than amino-acyl groups"/>
    <property type="evidence" value="ECO:0007669"/>
    <property type="project" value="InterPro"/>
</dbReference>
<dbReference type="AlphaFoldDB" id="A0A849L1G7"/>
<dbReference type="Pfam" id="PF00583">
    <property type="entry name" value="Acetyltransf_1"/>
    <property type="match status" value="1"/>
</dbReference>
<evidence type="ECO:0000256" key="2">
    <source>
        <dbReference type="ARBA" id="ARBA00023315"/>
    </source>
</evidence>
<evidence type="ECO:0000313" key="4">
    <source>
        <dbReference type="EMBL" id="NNU80148.1"/>
    </source>
</evidence>
<evidence type="ECO:0000259" key="3">
    <source>
        <dbReference type="PROSITE" id="PS51186"/>
    </source>
</evidence>
<dbReference type="PANTHER" id="PTHR43877:SF2">
    <property type="entry name" value="AMINOALKYLPHOSPHONATE N-ACETYLTRANSFERASE-RELATED"/>
    <property type="match status" value="1"/>
</dbReference>
<gene>
    <name evidence="4" type="ORF">HMH01_06820</name>
</gene>
<dbReference type="EMBL" id="JABFBC010000001">
    <property type="protein sequence ID" value="NNU80148.1"/>
    <property type="molecule type" value="Genomic_DNA"/>
</dbReference>
<dbReference type="InterPro" id="IPR016181">
    <property type="entry name" value="Acyl_CoA_acyltransferase"/>
</dbReference>
<dbReference type="Gene3D" id="3.40.630.30">
    <property type="match status" value="1"/>
</dbReference>
<keyword evidence="2" id="KW-0012">Acyltransferase</keyword>
<feature type="domain" description="N-acetyltransferase" evidence="3">
    <location>
        <begin position="12"/>
        <end position="159"/>
    </location>
</feature>
<dbReference type="CDD" id="cd04301">
    <property type="entry name" value="NAT_SF"/>
    <property type="match status" value="1"/>
</dbReference>
<proteinExistence type="predicted"/>
<dbReference type="PANTHER" id="PTHR43877">
    <property type="entry name" value="AMINOALKYLPHOSPHONATE N-ACETYLTRANSFERASE-RELATED-RELATED"/>
    <property type="match status" value="1"/>
</dbReference>
<sequence length="159" mass="17509">MEQDGEQAQAAPVLRPARPRDRGALHALLRASWLDFWAPHLPPEARARFLETDPVAGFLDAALADLEVAAQGGTIFGVILVEGDWLEDLHVARAAQGRGIGRMLLDRAVALGARRLHVRAFNSQAIGFYEARGWRLAGSFETTEMGVPCRTHEYRLAQD</sequence>
<dbReference type="Proteomes" id="UP000572377">
    <property type="component" value="Unassembled WGS sequence"/>
</dbReference>
<comment type="caution">
    <text evidence="4">The sequence shown here is derived from an EMBL/GenBank/DDBJ whole genome shotgun (WGS) entry which is preliminary data.</text>
</comment>
<reference evidence="4 5" key="1">
    <citation type="submission" date="2020-05" db="EMBL/GenBank/DDBJ databases">
        <title>Gimesia benthica sp. nov., a novel planctomycete isolated from a deep-sea water sample of the Northwest Indian Ocean.</title>
        <authorList>
            <person name="Wang J."/>
            <person name="Ruan C."/>
            <person name="Song L."/>
            <person name="Zhu Y."/>
            <person name="Li A."/>
            <person name="Zheng X."/>
            <person name="Wang L."/>
            <person name="Lu Z."/>
            <person name="Huang Y."/>
            <person name="Du W."/>
            <person name="Zhou Y."/>
            <person name="Huang L."/>
            <person name="Dai X."/>
        </authorList>
    </citation>
    <scope>NUCLEOTIDE SEQUENCE [LARGE SCALE GENOMIC DNA]</scope>
    <source>
        <strain evidence="4 5">YYQ-30</strain>
    </source>
</reference>